<dbReference type="InterPro" id="IPR033199">
    <property type="entry name" value="DDAH-like"/>
</dbReference>
<dbReference type="AlphaFoldDB" id="A0A1V4JZ12"/>
<dbReference type="SUPFAM" id="SSF55909">
    <property type="entry name" value="Pentein"/>
    <property type="match status" value="1"/>
</dbReference>
<dbReference type="Gene3D" id="3.75.10.10">
    <property type="entry name" value="L-arginine/glycine Amidinotransferase, Chain A"/>
    <property type="match status" value="1"/>
</dbReference>
<evidence type="ECO:0000256" key="2">
    <source>
        <dbReference type="ARBA" id="ARBA00022801"/>
    </source>
</evidence>
<accession>A0A1V4JZ12</accession>
<protein>
    <submittedName>
        <fullName evidence="3">N(G),N(G)-dimethylarginine dimethylaminohydrolase 1 isoform A</fullName>
    </submittedName>
</protein>
<comment type="caution">
    <text evidence="3">The sequence shown here is derived from an EMBL/GenBank/DDBJ whole genome shotgun (WGS) entry which is preliminary data.</text>
</comment>
<dbReference type="GO" id="GO:0016597">
    <property type="term" value="F:amino acid binding"/>
    <property type="evidence" value="ECO:0007669"/>
    <property type="project" value="TreeGrafter"/>
</dbReference>
<dbReference type="EMBL" id="LSYS01005497">
    <property type="protein sequence ID" value="OPJ77381.1"/>
    <property type="molecule type" value="Genomic_DNA"/>
</dbReference>
<dbReference type="Proteomes" id="UP000190648">
    <property type="component" value="Unassembled WGS sequence"/>
</dbReference>
<dbReference type="GO" id="GO:0000052">
    <property type="term" value="P:citrulline metabolic process"/>
    <property type="evidence" value="ECO:0007669"/>
    <property type="project" value="TreeGrafter"/>
</dbReference>
<dbReference type="GO" id="GO:0005739">
    <property type="term" value="C:mitochondrion"/>
    <property type="evidence" value="ECO:0007669"/>
    <property type="project" value="TreeGrafter"/>
</dbReference>
<evidence type="ECO:0000313" key="4">
    <source>
        <dbReference type="Proteomes" id="UP000190648"/>
    </source>
</evidence>
<dbReference type="PANTHER" id="PTHR12737">
    <property type="entry name" value="DIMETHYLARGININE DIMETHYLAMINOHYDROLASE"/>
    <property type="match status" value="1"/>
</dbReference>
<dbReference type="GO" id="GO:0045429">
    <property type="term" value="P:positive regulation of nitric oxide biosynthetic process"/>
    <property type="evidence" value="ECO:0007669"/>
    <property type="project" value="TreeGrafter"/>
</dbReference>
<dbReference type="GO" id="GO:0006525">
    <property type="term" value="P:arginine metabolic process"/>
    <property type="evidence" value="ECO:0007669"/>
    <property type="project" value="TreeGrafter"/>
</dbReference>
<proteinExistence type="inferred from homology"/>
<sequence length="109" mass="11687">MAGLGGGPAAFGRCTHAVVRALPESLCRQALRSAAGPEVDFARAEREHQLYVGVLRGKLGLQVLELPADESLPDCVFVEDAAVVCEETALLTRPGAPSRRKEVRYSTVR</sequence>
<name>A0A1V4JZ12_PATFA</name>
<dbReference type="PANTHER" id="PTHR12737:SF17">
    <property type="entry name" value="N(G),N(G)-DIMETHYLARGININE DIMETHYLAMINOHYDROLASE 1"/>
    <property type="match status" value="1"/>
</dbReference>
<organism evidence="3 4">
    <name type="scientific">Patagioenas fasciata monilis</name>
    <dbReference type="NCBI Taxonomy" id="372326"/>
    <lineage>
        <taxon>Eukaryota</taxon>
        <taxon>Metazoa</taxon>
        <taxon>Chordata</taxon>
        <taxon>Craniata</taxon>
        <taxon>Vertebrata</taxon>
        <taxon>Euteleostomi</taxon>
        <taxon>Archelosauria</taxon>
        <taxon>Archosauria</taxon>
        <taxon>Dinosauria</taxon>
        <taxon>Saurischia</taxon>
        <taxon>Theropoda</taxon>
        <taxon>Coelurosauria</taxon>
        <taxon>Aves</taxon>
        <taxon>Neognathae</taxon>
        <taxon>Neoaves</taxon>
        <taxon>Columbimorphae</taxon>
        <taxon>Columbiformes</taxon>
        <taxon>Columbidae</taxon>
        <taxon>Patagioenas</taxon>
    </lineage>
</organism>
<evidence type="ECO:0000256" key="1">
    <source>
        <dbReference type="ARBA" id="ARBA00008532"/>
    </source>
</evidence>
<gene>
    <name evidence="3" type="primary">DDAH1</name>
    <name evidence="3" type="ORF">AV530_007715</name>
</gene>
<keyword evidence="2 3" id="KW-0378">Hydrolase</keyword>
<evidence type="ECO:0000313" key="3">
    <source>
        <dbReference type="EMBL" id="OPJ77381.1"/>
    </source>
</evidence>
<keyword evidence="4" id="KW-1185">Reference proteome</keyword>
<dbReference type="GO" id="GO:0016403">
    <property type="term" value="F:dimethylargininase activity"/>
    <property type="evidence" value="ECO:0007669"/>
    <property type="project" value="TreeGrafter"/>
</dbReference>
<comment type="similarity">
    <text evidence="1">Belongs to the DDAH family.</text>
</comment>
<reference evidence="3 4" key="1">
    <citation type="submission" date="2016-02" db="EMBL/GenBank/DDBJ databases">
        <title>Band-tailed pigeon sequencing and assembly.</title>
        <authorList>
            <person name="Soares A.E."/>
            <person name="Novak B.J."/>
            <person name="Rice E.S."/>
            <person name="O'Connell B."/>
            <person name="Chang D."/>
            <person name="Weber S."/>
            <person name="Shapiro B."/>
        </authorList>
    </citation>
    <scope>NUCLEOTIDE SEQUENCE [LARGE SCALE GENOMIC DNA]</scope>
    <source>
        <strain evidence="3">BTP2013</strain>
        <tissue evidence="3">Blood</tissue>
    </source>
</reference>
<dbReference type="OrthoDB" id="10016839at2759"/>